<proteinExistence type="predicted"/>
<gene>
    <name evidence="2" type="ORF">E2C01_082314</name>
</gene>
<evidence type="ECO:0000313" key="2">
    <source>
        <dbReference type="EMBL" id="MPC87452.1"/>
    </source>
</evidence>
<comment type="caution">
    <text evidence="2">The sequence shown here is derived from an EMBL/GenBank/DDBJ whole genome shotgun (WGS) entry which is preliminary data.</text>
</comment>
<protein>
    <submittedName>
        <fullName evidence="2">Uncharacterized protein</fullName>
    </submittedName>
</protein>
<sequence>MGCGAARPSLPPPPRRAPLIRPSLRPHCHRGYQ</sequence>
<name>A0A5B7IU78_PORTR</name>
<dbReference type="EMBL" id="VSRR010074545">
    <property type="protein sequence ID" value="MPC87452.1"/>
    <property type="molecule type" value="Genomic_DNA"/>
</dbReference>
<dbReference type="Proteomes" id="UP000324222">
    <property type="component" value="Unassembled WGS sequence"/>
</dbReference>
<keyword evidence="3" id="KW-1185">Reference proteome</keyword>
<feature type="region of interest" description="Disordered" evidence="1">
    <location>
        <begin position="1"/>
        <end position="33"/>
    </location>
</feature>
<dbReference type="AlphaFoldDB" id="A0A5B7IU78"/>
<evidence type="ECO:0000313" key="3">
    <source>
        <dbReference type="Proteomes" id="UP000324222"/>
    </source>
</evidence>
<accession>A0A5B7IU78</accession>
<evidence type="ECO:0000256" key="1">
    <source>
        <dbReference type="SAM" id="MobiDB-lite"/>
    </source>
</evidence>
<feature type="compositionally biased region" description="Basic residues" evidence="1">
    <location>
        <begin position="24"/>
        <end position="33"/>
    </location>
</feature>
<organism evidence="2 3">
    <name type="scientific">Portunus trituberculatus</name>
    <name type="common">Swimming crab</name>
    <name type="synonym">Neptunus trituberculatus</name>
    <dbReference type="NCBI Taxonomy" id="210409"/>
    <lineage>
        <taxon>Eukaryota</taxon>
        <taxon>Metazoa</taxon>
        <taxon>Ecdysozoa</taxon>
        <taxon>Arthropoda</taxon>
        <taxon>Crustacea</taxon>
        <taxon>Multicrustacea</taxon>
        <taxon>Malacostraca</taxon>
        <taxon>Eumalacostraca</taxon>
        <taxon>Eucarida</taxon>
        <taxon>Decapoda</taxon>
        <taxon>Pleocyemata</taxon>
        <taxon>Brachyura</taxon>
        <taxon>Eubrachyura</taxon>
        <taxon>Portunoidea</taxon>
        <taxon>Portunidae</taxon>
        <taxon>Portuninae</taxon>
        <taxon>Portunus</taxon>
    </lineage>
</organism>
<reference evidence="2 3" key="1">
    <citation type="submission" date="2019-05" db="EMBL/GenBank/DDBJ databases">
        <title>Another draft genome of Portunus trituberculatus and its Hox gene families provides insights of decapod evolution.</title>
        <authorList>
            <person name="Jeong J.-H."/>
            <person name="Song I."/>
            <person name="Kim S."/>
            <person name="Choi T."/>
            <person name="Kim D."/>
            <person name="Ryu S."/>
            <person name="Kim W."/>
        </authorList>
    </citation>
    <scope>NUCLEOTIDE SEQUENCE [LARGE SCALE GENOMIC DNA]</scope>
    <source>
        <tissue evidence="2">Muscle</tissue>
    </source>
</reference>